<gene>
    <name evidence="1" type="ordered locus">PMT_2095</name>
</gene>
<accession>Q7V472</accession>
<dbReference type="Proteomes" id="UP000001423">
    <property type="component" value="Chromosome"/>
</dbReference>
<dbReference type="KEGG" id="pmt:PMT_2095"/>
<reference evidence="1 2" key="1">
    <citation type="journal article" date="2003" name="Nature">
        <title>Genome divergence in two Prochlorococcus ecotypes reflects oceanic niche differentiation.</title>
        <authorList>
            <person name="Rocap G."/>
            <person name="Larimer F.W."/>
            <person name="Lamerdin J.E."/>
            <person name="Malfatti S."/>
            <person name="Chain P."/>
            <person name="Ahlgren N.A."/>
            <person name="Arellano A."/>
            <person name="Coleman M."/>
            <person name="Hauser L."/>
            <person name="Hess W.R."/>
            <person name="Johnson Z.I."/>
            <person name="Land M.L."/>
            <person name="Lindell D."/>
            <person name="Post A.F."/>
            <person name="Regala W."/>
            <person name="Shah M."/>
            <person name="Shaw S.L."/>
            <person name="Steglich C."/>
            <person name="Sullivan M.B."/>
            <person name="Ting C.S."/>
            <person name="Tolonen A."/>
            <person name="Webb E.A."/>
            <person name="Zinser E.R."/>
            <person name="Chisholm S.W."/>
        </authorList>
    </citation>
    <scope>NUCLEOTIDE SEQUENCE [LARGE SCALE GENOMIC DNA]</scope>
    <source>
        <strain evidence="2">MIT 9313</strain>
    </source>
</reference>
<dbReference type="eggNOG" id="COG4972">
    <property type="taxonomic scope" value="Bacteria"/>
</dbReference>
<name>Q7V472_PROMM</name>
<proteinExistence type="predicted"/>
<evidence type="ECO:0000313" key="2">
    <source>
        <dbReference type="Proteomes" id="UP000001423"/>
    </source>
</evidence>
<organism evidence="1 2">
    <name type="scientific">Prochlorococcus marinus (strain MIT 9313)</name>
    <dbReference type="NCBI Taxonomy" id="74547"/>
    <lineage>
        <taxon>Bacteria</taxon>
        <taxon>Bacillati</taxon>
        <taxon>Cyanobacteriota</taxon>
        <taxon>Cyanophyceae</taxon>
        <taxon>Synechococcales</taxon>
        <taxon>Prochlorococcaceae</taxon>
        <taxon>Prochlorococcus</taxon>
    </lineage>
</organism>
<dbReference type="AlphaFoldDB" id="Q7V472"/>
<evidence type="ECO:0008006" key="3">
    <source>
        <dbReference type="Google" id="ProtNLM"/>
    </source>
</evidence>
<evidence type="ECO:0000313" key="1">
    <source>
        <dbReference type="EMBL" id="CAE22269.1"/>
    </source>
</evidence>
<dbReference type="HOGENOM" id="CLU_072060_0_0_3"/>
<keyword evidence="2" id="KW-1185">Reference proteome</keyword>
<protein>
    <recommendedName>
        <fullName evidence="3">Competence protein A</fullName>
    </recommendedName>
</protein>
<dbReference type="EMBL" id="BX548175">
    <property type="protein sequence ID" value="CAE22269.1"/>
    <property type="molecule type" value="Genomic_DNA"/>
</dbReference>
<sequence>MVLAGLRERFPQLEQLQAMAERWLLQQRVLLVVDESALVMLWEQGERLTLRHVPLPQDLCRAGMPTQRQALGELLGDLLLDIGLLGGQLEMLLPMETCQWRLLCWPDGEPEVDQVKALRELNPELNWPLSLSESYCAVSSVQLAGSLSTPTPLSLAVVTDRLMVHAWIDVVEAADLPLLNLEWMLTAAWRAVRAASQHFEGDLAWLLKHHGHWRLVLLRGGLPELDHALSASFDGDDLSQDFLQELNEVLQAWRLHSGGASPPLAWWITAAAVDQQQLCLALESLGQGECLSKQKLWVVGEEQPTLEGPDPEFWQGDCATLACLALAGAWEQR</sequence>